<dbReference type="PANTHER" id="PTHR23043:SF17">
    <property type="entry name" value="PROTEIN SIMILAR"/>
    <property type="match status" value="1"/>
</dbReference>
<evidence type="ECO:0000256" key="5">
    <source>
        <dbReference type="ARBA" id="ARBA00023242"/>
    </source>
</evidence>
<feature type="compositionally biased region" description="Acidic residues" evidence="6">
    <location>
        <begin position="229"/>
        <end position="250"/>
    </location>
</feature>
<dbReference type="InterPro" id="IPR000014">
    <property type="entry name" value="PAS"/>
</dbReference>
<dbReference type="GO" id="GO:0000977">
    <property type="term" value="F:RNA polymerase II transcription regulatory region sequence-specific DNA binding"/>
    <property type="evidence" value="ECO:0007669"/>
    <property type="project" value="TreeGrafter"/>
</dbReference>
<dbReference type="EMBL" id="JANBVN010000013">
    <property type="protein sequence ID" value="KAJ9162258.1"/>
    <property type="molecule type" value="Genomic_DNA"/>
</dbReference>
<evidence type="ECO:0000256" key="4">
    <source>
        <dbReference type="ARBA" id="ARBA00023163"/>
    </source>
</evidence>
<keyword evidence="5" id="KW-0539">Nucleus</keyword>
<protein>
    <submittedName>
        <fullName evidence="8">Potassium voltage-dependent transporter</fullName>
    </submittedName>
</protein>
<accession>A0AA38S7D5</accession>
<evidence type="ECO:0000313" key="8">
    <source>
        <dbReference type="EMBL" id="KAJ9162258.1"/>
    </source>
</evidence>
<sequence>MDPQDQTFMTIHNLTPEATILFASDSVYDILGYQPWEIQGKSCFDYFHPDEVPFARSVHNRGVLLDKAAVLHYARIRASDGRWVSCECCFTIVHDVLVACTSIYLRGEKSERRALEAPQIRRIFSCSPRDPRYHMLEYLSPKFKMPPMEREPRAALILNRFTRNLSIMFATNAVSTILGLQPNEIKDKSFYDCIQENCLQDAIRCLESAKANESIAYLRFWYRDPRVGEEDDDDDMEDEEEEEDDTEATTDSEGGGAVLYEAMDVDSDGSPFGAPLDRNDYGRSDLRPGLSSHASSSFSEAGPSAAFSAHRTPIYQTPGTSFASGSTMRPRDTPVLGPGRRRNRQRAGPEPIELEAVVSCTSDGLVVVLRRARPPIPAPHPPLVPAVNYENGLFAAPWGQNPIRPQLPPELLYTFRPPLMPEHMPLRESVKAAGGPPSDQLMRSIRDVAVFAWALVGINGNLATYGRGSPRDKAQPEALPIWDPQAGDTGYEGPENLAARRRGKMAVSDNSPRPAPTPTAHYSLNPSPQPLEPSPHPPSYTPLQPSGLEHYTYSSSSTWTQNRQHTAHSYAREDYQQPSYRSHPDPFGPGPTVLPPLQFQQLSADAQHSQHQVYQPAPSYPSGNHVLPPLQTHSQEPPAEASASRTYQPNAARVQSNSPPTQGASINTLRYLWQ</sequence>
<feature type="region of interest" description="Disordered" evidence="6">
    <location>
        <begin position="228"/>
        <end position="350"/>
    </location>
</feature>
<comment type="subcellular location">
    <subcellularLocation>
        <location evidence="1">Nucleus</location>
    </subcellularLocation>
</comment>
<dbReference type="Gene3D" id="3.30.450.20">
    <property type="entry name" value="PAS domain"/>
    <property type="match status" value="1"/>
</dbReference>
<feature type="compositionally biased region" description="Polar residues" evidence="6">
    <location>
        <begin position="603"/>
        <end position="613"/>
    </location>
</feature>
<dbReference type="CDD" id="cd00130">
    <property type="entry name" value="PAS"/>
    <property type="match status" value="1"/>
</dbReference>
<feature type="domain" description="PAS" evidence="7">
    <location>
        <begin position="17"/>
        <end position="51"/>
    </location>
</feature>
<dbReference type="Proteomes" id="UP001174691">
    <property type="component" value="Unassembled WGS sequence"/>
</dbReference>
<keyword evidence="4" id="KW-0804">Transcription</keyword>
<feature type="compositionally biased region" description="Polar residues" evidence="6">
    <location>
        <begin position="552"/>
        <end position="564"/>
    </location>
</feature>
<feature type="compositionally biased region" description="Polar residues" evidence="6">
    <location>
        <begin position="314"/>
        <end position="327"/>
    </location>
</feature>
<feature type="compositionally biased region" description="Polar residues" evidence="6">
    <location>
        <begin position="643"/>
        <end position="666"/>
    </location>
</feature>
<gene>
    <name evidence="8" type="ORF">NKR19_g1439</name>
</gene>
<dbReference type="PROSITE" id="PS50112">
    <property type="entry name" value="PAS"/>
    <property type="match status" value="1"/>
</dbReference>
<dbReference type="SUPFAM" id="SSF55785">
    <property type="entry name" value="PYP-like sensor domain (PAS domain)"/>
    <property type="match status" value="1"/>
</dbReference>
<feature type="compositionally biased region" description="Basic and acidic residues" evidence="6">
    <location>
        <begin position="277"/>
        <end position="286"/>
    </location>
</feature>
<keyword evidence="3" id="KW-0238">DNA-binding</keyword>
<evidence type="ECO:0000256" key="1">
    <source>
        <dbReference type="ARBA" id="ARBA00004123"/>
    </source>
</evidence>
<feature type="region of interest" description="Disordered" evidence="6">
    <location>
        <begin position="603"/>
        <end position="666"/>
    </location>
</feature>
<dbReference type="GO" id="GO:0000981">
    <property type="term" value="F:DNA-binding transcription factor activity, RNA polymerase II-specific"/>
    <property type="evidence" value="ECO:0007669"/>
    <property type="project" value="TreeGrafter"/>
</dbReference>
<dbReference type="InterPro" id="IPR035965">
    <property type="entry name" value="PAS-like_dom_sf"/>
</dbReference>
<organism evidence="8 9">
    <name type="scientific">Coniochaeta hoffmannii</name>
    <dbReference type="NCBI Taxonomy" id="91930"/>
    <lineage>
        <taxon>Eukaryota</taxon>
        <taxon>Fungi</taxon>
        <taxon>Dikarya</taxon>
        <taxon>Ascomycota</taxon>
        <taxon>Pezizomycotina</taxon>
        <taxon>Sordariomycetes</taxon>
        <taxon>Sordariomycetidae</taxon>
        <taxon>Coniochaetales</taxon>
        <taxon>Coniochaetaceae</taxon>
        <taxon>Coniochaeta</taxon>
    </lineage>
</organism>
<dbReference type="InterPro" id="IPR013655">
    <property type="entry name" value="PAS_fold_3"/>
</dbReference>
<evidence type="ECO:0000256" key="2">
    <source>
        <dbReference type="ARBA" id="ARBA00023015"/>
    </source>
</evidence>
<dbReference type="PANTHER" id="PTHR23043">
    <property type="entry name" value="HYPOXIA-INDUCIBLE FACTOR 1 ALPHA"/>
    <property type="match status" value="1"/>
</dbReference>
<dbReference type="Pfam" id="PF08447">
    <property type="entry name" value="PAS_3"/>
    <property type="match status" value="1"/>
</dbReference>
<proteinExistence type="predicted"/>
<feature type="compositionally biased region" description="Low complexity" evidence="6">
    <location>
        <begin position="291"/>
        <end position="309"/>
    </location>
</feature>
<reference evidence="8" key="1">
    <citation type="submission" date="2022-07" db="EMBL/GenBank/DDBJ databases">
        <title>Fungi with potential for degradation of polypropylene.</title>
        <authorList>
            <person name="Gostincar C."/>
        </authorList>
    </citation>
    <scope>NUCLEOTIDE SEQUENCE</scope>
    <source>
        <strain evidence="8">EXF-13287</strain>
    </source>
</reference>
<evidence type="ECO:0000256" key="6">
    <source>
        <dbReference type="SAM" id="MobiDB-lite"/>
    </source>
</evidence>
<comment type="caution">
    <text evidence="8">The sequence shown here is derived from an EMBL/GenBank/DDBJ whole genome shotgun (WGS) entry which is preliminary data.</text>
</comment>
<dbReference type="AlphaFoldDB" id="A0AA38S7D5"/>
<evidence type="ECO:0000259" key="7">
    <source>
        <dbReference type="PROSITE" id="PS50112"/>
    </source>
</evidence>
<evidence type="ECO:0000256" key="3">
    <source>
        <dbReference type="ARBA" id="ARBA00023125"/>
    </source>
</evidence>
<keyword evidence="9" id="KW-1185">Reference proteome</keyword>
<evidence type="ECO:0000313" key="9">
    <source>
        <dbReference type="Proteomes" id="UP001174691"/>
    </source>
</evidence>
<feature type="compositionally biased region" description="Pro residues" evidence="6">
    <location>
        <begin position="527"/>
        <end position="540"/>
    </location>
</feature>
<dbReference type="GO" id="GO:0005634">
    <property type="term" value="C:nucleus"/>
    <property type="evidence" value="ECO:0007669"/>
    <property type="project" value="UniProtKB-SubCell"/>
</dbReference>
<feature type="region of interest" description="Disordered" evidence="6">
    <location>
        <begin position="464"/>
        <end position="590"/>
    </location>
</feature>
<keyword evidence="2" id="KW-0805">Transcription regulation</keyword>
<name>A0AA38S7D5_9PEZI</name>